<keyword evidence="2" id="KW-1185">Reference proteome</keyword>
<dbReference type="eggNOG" id="arCOG08945">
    <property type="taxonomic scope" value="Archaea"/>
</dbReference>
<dbReference type="KEGG" id="hla:Hlac_1590"/>
<evidence type="ECO:0000313" key="1">
    <source>
        <dbReference type="EMBL" id="ACM57176.1"/>
    </source>
</evidence>
<dbReference type="Proteomes" id="UP000000740">
    <property type="component" value="Chromosome 1"/>
</dbReference>
<evidence type="ECO:0000313" key="2">
    <source>
        <dbReference type="Proteomes" id="UP000000740"/>
    </source>
</evidence>
<gene>
    <name evidence="1" type="ordered locus">Hlac_1590</name>
</gene>
<sequence>MATKTNSLVGRLTAIELPAVDDVADGLENHLRTVESVEKLNEELVISYAIVNDGDAKHKREQIETDLIGAHWLVTEAAPWDQF</sequence>
<reference evidence="1 2" key="1">
    <citation type="journal article" date="2016" name="Stand. Genomic Sci.">
        <title>Complete genome sequence of the Antarctic Halorubrum lacusprofundi type strain ACAM 34.</title>
        <authorList>
            <person name="Anderson I.J."/>
            <person name="DasSarma P."/>
            <person name="Lucas S."/>
            <person name="Copeland A."/>
            <person name="Lapidus A."/>
            <person name="Del Rio T.G."/>
            <person name="Tice H."/>
            <person name="Dalin E."/>
            <person name="Bruce D.C."/>
            <person name="Goodwin L."/>
            <person name="Pitluck S."/>
            <person name="Sims D."/>
            <person name="Brettin T.S."/>
            <person name="Detter J.C."/>
            <person name="Han C.S."/>
            <person name="Larimer F."/>
            <person name="Hauser L."/>
            <person name="Land M."/>
            <person name="Ivanova N."/>
            <person name="Richardson P."/>
            <person name="Cavicchioli R."/>
            <person name="DasSarma S."/>
            <person name="Woese C.R."/>
            <person name="Kyrpides N.C."/>
        </authorList>
    </citation>
    <scope>NUCLEOTIDE SEQUENCE [LARGE SCALE GENOMIC DNA]</scope>
    <source>
        <strain evidence="2">ATCC 49239 / DSM 5036 / JCM 8891 / ACAM 34</strain>
    </source>
</reference>
<dbReference type="RefSeq" id="WP_015910316.1">
    <property type="nucleotide sequence ID" value="NC_012029.1"/>
</dbReference>
<accession>B9LP88</accession>
<dbReference type="GeneID" id="71052076"/>
<organism evidence="1 2">
    <name type="scientific">Halorubrum lacusprofundi (strain ATCC 49239 / DSM 5036 / JCM 8891 / ACAM 34)</name>
    <dbReference type="NCBI Taxonomy" id="416348"/>
    <lineage>
        <taxon>Archaea</taxon>
        <taxon>Methanobacteriati</taxon>
        <taxon>Methanobacteriota</taxon>
        <taxon>Stenosarchaea group</taxon>
        <taxon>Halobacteria</taxon>
        <taxon>Halobacteriales</taxon>
        <taxon>Haloferacaceae</taxon>
        <taxon>Halorubrum</taxon>
    </lineage>
</organism>
<dbReference type="AlphaFoldDB" id="B9LP88"/>
<dbReference type="EMBL" id="CP001365">
    <property type="protein sequence ID" value="ACM57176.1"/>
    <property type="molecule type" value="Genomic_DNA"/>
</dbReference>
<proteinExistence type="predicted"/>
<name>B9LP88_HALLT</name>
<dbReference type="HOGENOM" id="CLU_2534556_0_0_2"/>
<protein>
    <submittedName>
        <fullName evidence="1">Uncharacterized protein</fullName>
    </submittedName>
</protein>